<dbReference type="InterPro" id="IPR001940">
    <property type="entry name" value="Peptidase_S1C"/>
</dbReference>
<evidence type="ECO:0000256" key="3">
    <source>
        <dbReference type="ARBA" id="ARBA00022801"/>
    </source>
</evidence>
<dbReference type="Gene3D" id="2.40.10.10">
    <property type="entry name" value="Trypsin-like serine proteases"/>
    <property type="match status" value="2"/>
</dbReference>
<proteinExistence type="inferred from homology"/>
<dbReference type="PROSITE" id="PS50106">
    <property type="entry name" value="PDZ"/>
    <property type="match status" value="1"/>
</dbReference>
<evidence type="ECO:0000259" key="5">
    <source>
        <dbReference type="PROSITE" id="PS50106"/>
    </source>
</evidence>
<dbReference type="InterPro" id="IPR036034">
    <property type="entry name" value="PDZ_sf"/>
</dbReference>
<dbReference type="EMBL" id="CADCVM010000368">
    <property type="protein sequence ID" value="CAA9515283.1"/>
    <property type="molecule type" value="Genomic_DNA"/>
</dbReference>
<sequence length="356" mass="35880">MLAAVAMAALLAGCSGDRSGSSESAAATQAPSPTGIPEDEPVARVAAAVSPSVVQVNVEVSQQTPLGTQRGEGLGSGVIYREDGHVITNAHVIGGASEVDIAFADGSTEPAEVVGSDPNSEIAVLKVDRNDLPAATFKTDEPPIVGQLAVAIGSPAGFEATVTLGIVSAVGREFPRELVGNDEEAASALVDLIQTDAAISPGNSGGALVDRDGNIMGINVAYLPPAETGAVNLGFAIPADTAVSIADQLIETGEVTTPYLGVGTVPLPPEVAERFGLPVNSGALVQTVEPGSGADEAGVRVNDVITALGDAEIASYGDLFGALRDYRPGDTVGLTVVRGGEERTLDVTLGERPENP</sequence>
<dbReference type="InterPro" id="IPR043504">
    <property type="entry name" value="Peptidase_S1_PA_chymotrypsin"/>
</dbReference>
<dbReference type="Pfam" id="PF13180">
    <property type="entry name" value="PDZ_2"/>
    <property type="match status" value="1"/>
</dbReference>
<dbReference type="AlphaFoldDB" id="A0A6J4T728"/>
<dbReference type="InterPro" id="IPR001478">
    <property type="entry name" value="PDZ"/>
</dbReference>
<feature type="domain" description="PDZ" evidence="5">
    <location>
        <begin position="264"/>
        <end position="313"/>
    </location>
</feature>
<comment type="similarity">
    <text evidence="1">Belongs to the peptidase S1C family.</text>
</comment>
<dbReference type="SUPFAM" id="SSF50156">
    <property type="entry name" value="PDZ domain-like"/>
    <property type="match status" value="1"/>
</dbReference>
<feature type="region of interest" description="Disordered" evidence="4">
    <location>
        <begin position="16"/>
        <end position="38"/>
    </location>
</feature>
<dbReference type="GO" id="GO:0004252">
    <property type="term" value="F:serine-type endopeptidase activity"/>
    <property type="evidence" value="ECO:0007669"/>
    <property type="project" value="InterPro"/>
</dbReference>
<dbReference type="InterPro" id="IPR009003">
    <property type="entry name" value="Peptidase_S1_PA"/>
</dbReference>
<name>A0A6J4T728_9ACTN</name>
<gene>
    <name evidence="6" type="ORF">AVDCRST_MAG05-3264</name>
</gene>
<dbReference type="SUPFAM" id="SSF50494">
    <property type="entry name" value="Trypsin-like serine proteases"/>
    <property type="match status" value="1"/>
</dbReference>
<dbReference type="Gene3D" id="2.30.42.10">
    <property type="match status" value="1"/>
</dbReference>
<protein>
    <submittedName>
        <fullName evidence="6">Serine protease MucD/AlgY associated with sigma factor RpoE</fullName>
    </submittedName>
</protein>
<dbReference type="PRINTS" id="PR00834">
    <property type="entry name" value="PROTEASES2C"/>
</dbReference>
<feature type="compositionally biased region" description="Polar residues" evidence="4">
    <location>
        <begin position="18"/>
        <end position="32"/>
    </location>
</feature>
<evidence type="ECO:0000256" key="2">
    <source>
        <dbReference type="ARBA" id="ARBA00022670"/>
    </source>
</evidence>
<keyword evidence="2 6" id="KW-0645">Protease</keyword>
<organism evidence="6">
    <name type="scientific">uncultured Rubrobacteraceae bacterium</name>
    <dbReference type="NCBI Taxonomy" id="349277"/>
    <lineage>
        <taxon>Bacteria</taxon>
        <taxon>Bacillati</taxon>
        <taxon>Actinomycetota</taxon>
        <taxon>Rubrobacteria</taxon>
        <taxon>Rubrobacterales</taxon>
        <taxon>Rubrobacteraceae</taxon>
        <taxon>environmental samples</taxon>
    </lineage>
</organism>
<dbReference type="SMART" id="SM00228">
    <property type="entry name" value="PDZ"/>
    <property type="match status" value="1"/>
</dbReference>
<keyword evidence="3" id="KW-0378">Hydrolase</keyword>
<dbReference type="PANTHER" id="PTHR43343">
    <property type="entry name" value="PEPTIDASE S12"/>
    <property type="match status" value="1"/>
</dbReference>
<accession>A0A6J4T728</accession>
<dbReference type="CDD" id="cd06779">
    <property type="entry name" value="cpPDZ_Deg_HtrA-like"/>
    <property type="match status" value="1"/>
</dbReference>
<dbReference type="Pfam" id="PF13365">
    <property type="entry name" value="Trypsin_2"/>
    <property type="match status" value="1"/>
</dbReference>
<dbReference type="PANTHER" id="PTHR43343:SF3">
    <property type="entry name" value="PROTEASE DO-LIKE 8, CHLOROPLASTIC"/>
    <property type="match status" value="1"/>
</dbReference>
<evidence type="ECO:0000256" key="4">
    <source>
        <dbReference type="SAM" id="MobiDB-lite"/>
    </source>
</evidence>
<dbReference type="GO" id="GO:0006508">
    <property type="term" value="P:proteolysis"/>
    <property type="evidence" value="ECO:0007669"/>
    <property type="project" value="UniProtKB-KW"/>
</dbReference>
<reference evidence="6" key="1">
    <citation type="submission" date="2020-02" db="EMBL/GenBank/DDBJ databases">
        <authorList>
            <person name="Meier V. D."/>
        </authorList>
    </citation>
    <scope>NUCLEOTIDE SEQUENCE</scope>
    <source>
        <strain evidence="6">AVDCRST_MAG05</strain>
    </source>
</reference>
<dbReference type="InterPro" id="IPR051201">
    <property type="entry name" value="Chloro_Bact_Ser_Proteases"/>
</dbReference>
<evidence type="ECO:0000256" key="1">
    <source>
        <dbReference type="ARBA" id="ARBA00010541"/>
    </source>
</evidence>
<evidence type="ECO:0000313" key="6">
    <source>
        <dbReference type="EMBL" id="CAA9515283.1"/>
    </source>
</evidence>